<dbReference type="GO" id="GO:0042158">
    <property type="term" value="P:lipoprotein biosynthetic process"/>
    <property type="evidence" value="ECO:0007669"/>
    <property type="project" value="InterPro"/>
</dbReference>
<evidence type="ECO:0000256" key="6">
    <source>
        <dbReference type="SAM" id="Phobius"/>
    </source>
</evidence>
<dbReference type="GO" id="GO:0005886">
    <property type="term" value="C:plasma membrane"/>
    <property type="evidence" value="ECO:0007669"/>
    <property type="project" value="InterPro"/>
</dbReference>
<dbReference type="AlphaFoldDB" id="A0A6J5Z9G5"/>
<reference evidence="7" key="1">
    <citation type="submission" date="2020-05" db="EMBL/GenBank/DDBJ databases">
        <authorList>
            <person name="Chiriac C."/>
            <person name="Salcher M."/>
            <person name="Ghai R."/>
            <person name="Kavagutti S V."/>
        </authorList>
    </citation>
    <scope>NUCLEOTIDE SEQUENCE</scope>
</reference>
<sequence length="269" mass="29294">MFLAAIPTPTISVLEVGPLTIHLYALCIIAGVALAIWLGNKRFVAAFPDATGVVSDVAIFAVPAGVIGGRLYHVITTPERFFGSDGNLSDIVKIWEGGLGIWGAISLGAVAAFLAYRHIGKSRPLPQFRYFADALAPGIIFAQAIGRWGNWFNGELFGRPLTAPWALEIPLELRPIGMSEYTTFHPAFLYESLWSIFIGSLLILLTKRVRGGQLFSLYVVGYCLGRVLVEYLRIDSSHLIIGIRLNVFVALAVGALALVAFRGFSRSER</sequence>
<dbReference type="Pfam" id="PF01790">
    <property type="entry name" value="LGT"/>
    <property type="match status" value="1"/>
</dbReference>
<feature type="transmembrane region" description="Helical" evidence="6">
    <location>
        <begin position="128"/>
        <end position="146"/>
    </location>
</feature>
<feature type="transmembrane region" description="Helical" evidence="6">
    <location>
        <begin position="240"/>
        <end position="261"/>
    </location>
</feature>
<dbReference type="EMBL" id="CAESAK010000068">
    <property type="protein sequence ID" value="CAB4337179.1"/>
    <property type="molecule type" value="Genomic_DNA"/>
</dbReference>
<keyword evidence="5 6" id="KW-0472">Membrane</keyword>
<evidence type="ECO:0000256" key="5">
    <source>
        <dbReference type="ARBA" id="ARBA00023136"/>
    </source>
</evidence>
<dbReference type="PANTHER" id="PTHR30589">
    <property type="entry name" value="PROLIPOPROTEIN DIACYLGLYCERYL TRANSFERASE"/>
    <property type="match status" value="1"/>
</dbReference>
<evidence type="ECO:0000313" key="7">
    <source>
        <dbReference type="EMBL" id="CAB4337179.1"/>
    </source>
</evidence>
<dbReference type="NCBIfam" id="TIGR00544">
    <property type="entry name" value="lgt"/>
    <property type="match status" value="1"/>
</dbReference>
<dbReference type="PROSITE" id="PS01311">
    <property type="entry name" value="LGT"/>
    <property type="match status" value="1"/>
</dbReference>
<keyword evidence="4 6" id="KW-1133">Transmembrane helix</keyword>
<gene>
    <name evidence="7" type="ORF">UFOPK3775_00633</name>
</gene>
<name>A0A6J5Z9G5_9ZZZZ</name>
<proteinExistence type="inferred from homology"/>
<feature type="transmembrane region" description="Helical" evidence="6">
    <location>
        <begin position="94"/>
        <end position="116"/>
    </location>
</feature>
<keyword evidence="2" id="KW-0808">Transferase</keyword>
<dbReference type="GO" id="GO:0008961">
    <property type="term" value="F:phosphatidylglycerol-prolipoprotein diacylglyceryl transferase activity"/>
    <property type="evidence" value="ECO:0007669"/>
    <property type="project" value="InterPro"/>
</dbReference>
<evidence type="ECO:0000256" key="4">
    <source>
        <dbReference type="ARBA" id="ARBA00022989"/>
    </source>
</evidence>
<protein>
    <submittedName>
        <fullName evidence="7">Unannotated protein</fullName>
    </submittedName>
</protein>
<feature type="transmembrane region" description="Helical" evidence="6">
    <location>
        <begin position="187"/>
        <end position="205"/>
    </location>
</feature>
<evidence type="ECO:0000256" key="3">
    <source>
        <dbReference type="ARBA" id="ARBA00022692"/>
    </source>
</evidence>
<evidence type="ECO:0000256" key="1">
    <source>
        <dbReference type="ARBA" id="ARBA00022475"/>
    </source>
</evidence>
<dbReference type="HAMAP" id="MF_01147">
    <property type="entry name" value="Lgt"/>
    <property type="match status" value="1"/>
</dbReference>
<accession>A0A6J5Z9G5</accession>
<feature type="transmembrane region" description="Helical" evidence="6">
    <location>
        <begin position="20"/>
        <end position="38"/>
    </location>
</feature>
<feature type="transmembrane region" description="Helical" evidence="6">
    <location>
        <begin position="50"/>
        <end position="74"/>
    </location>
</feature>
<feature type="transmembrane region" description="Helical" evidence="6">
    <location>
        <begin position="217"/>
        <end position="234"/>
    </location>
</feature>
<keyword evidence="3 6" id="KW-0812">Transmembrane</keyword>
<evidence type="ECO:0000256" key="2">
    <source>
        <dbReference type="ARBA" id="ARBA00022679"/>
    </source>
</evidence>
<dbReference type="InterPro" id="IPR001640">
    <property type="entry name" value="Lgt"/>
</dbReference>
<keyword evidence="1" id="KW-1003">Cell membrane</keyword>
<organism evidence="7">
    <name type="scientific">freshwater metagenome</name>
    <dbReference type="NCBI Taxonomy" id="449393"/>
    <lineage>
        <taxon>unclassified sequences</taxon>
        <taxon>metagenomes</taxon>
        <taxon>ecological metagenomes</taxon>
    </lineage>
</organism>
<dbReference type="PANTHER" id="PTHR30589:SF0">
    <property type="entry name" value="PHOSPHATIDYLGLYCEROL--PROLIPOPROTEIN DIACYLGLYCERYL TRANSFERASE"/>
    <property type="match status" value="1"/>
</dbReference>